<comment type="caution">
    <text evidence="1">The sequence shown here is derived from an EMBL/GenBank/DDBJ whole genome shotgun (WGS) entry which is preliminary data.</text>
</comment>
<evidence type="ECO:0000313" key="1">
    <source>
        <dbReference type="EMBL" id="KWV57356.1"/>
    </source>
</evidence>
<proteinExistence type="predicted"/>
<accession>A0A109JYB3</accession>
<dbReference type="AlphaFoldDB" id="A0A109JYB3"/>
<keyword evidence="2" id="KW-1185">Reference proteome</keyword>
<evidence type="ECO:0000313" key="2">
    <source>
        <dbReference type="Proteomes" id="UP000057737"/>
    </source>
</evidence>
<dbReference type="Proteomes" id="UP000057737">
    <property type="component" value="Unassembled WGS sequence"/>
</dbReference>
<sequence>MYEFASLDAIAASEILRGTQQTAAVVAMMSCERDALHDLSCGSKWRAAQAGMPVLTTAHSRRCL</sequence>
<gene>
    <name evidence="1" type="ORF">AS156_39260</name>
</gene>
<protein>
    <submittedName>
        <fullName evidence="1">Uncharacterized protein</fullName>
    </submittedName>
</protein>
<organism evidence="1 2">
    <name type="scientific">Bradyrhizobium macuxiense</name>
    <dbReference type="NCBI Taxonomy" id="1755647"/>
    <lineage>
        <taxon>Bacteria</taxon>
        <taxon>Pseudomonadati</taxon>
        <taxon>Pseudomonadota</taxon>
        <taxon>Alphaproteobacteria</taxon>
        <taxon>Hyphomicrobiales</taxon>
        <taxon>Nitrobacteraceae</taxon>
        <taxon>Bradyrhizobium</taxon>
    </lineage>
</organism>
<name>A0A109JYB3_9BRAD</name>
<dbReference type="EMBL" id="LNCU01000042">
    <property type="protein sequence ID" value="KWV57356.1"/>
    <property type="molecule type" value="Genomic_DNA"/>
</dbReference>
<reference evidence="1 2" key="1">
    <citation type="submission" date="2015-11" db="EMBL/GenBank/DDBJ databases">
        <title>Draft Genome Sequence of the Strain BR 10303 (Bradyrhizobium sp.) isolated from nodules of Centrolobium paraense.</title>
        <authorList>
            <person name="Zelli J.E."/>
            <person name="Simoes-Araujo J.L."/>
            <person name="Barauna A.C."/>
            <person name="Silva K."/>
        </authorList>
    </citation>
    <scope>NUCLEOTIDE SEQUENCE [LARGE SCALE GENOMIC DNA]</scope>
    <source>
        <strain evidence="1 2">BR 10303</strain>
    </source>
</reference>